<sequence length="2575" mass="288292">MSAATRAQFQDILPYHSTASRHAFPVVESGSENGGDLASSFPGHLLANGDSSRPAREQFNVNTQTGGMSFTLPIHTSPGRSGFGPSLALIYDSGSASTNGVFGLGWRLDGVESISRKTSQAIPEYDNDRDVFVHSHVGELVPLRSSDNTEYVECDREGYRVRRYRPRVERDPICIERWGSISDPGDIFWKVIQSDNTTSIYGRSTESRIAPIEASPSETHHHTFSWLVCDTYDSHGNYMVHSYKPEDRLGLQDPDICLNQRYLKSIKYGNRRPNRDVETWEVELLNEDAGAEYWMFEVVLDYGDQDEAFPTCHDTQPWALRPDPFALHTAGFEVRTHRRCRRVLMFHHIPEELQHPDYLVASTAFHYEEDSRSGTSLLKASTMSGHTLKHGERRYSALALPPVEFEYQEPPDLDNLQTETVELNLSGLTTGRAQWVDLHADGVPGVLVDSPGGGWYYHPNQSRGNEIHIGGPWLQDSAPRAIWSNNWRFEDVNKNGNVDVVCVSQDQSLRGFYANAGDGKWDSFAPFTAYPTRGASGRSWTTYKVDLTGNGQTDILYRPPNNDLEWLWHESLGPYGYGEERRTTGAPRLPFDPTGAILVSDMTGDGLADIVSVHSTSISYWPNMGYGRFGQAVPMQNSPRFPDAAFNPLRIRMADLTGSGGSDLVYLLPQGGALVYYNQWGNGWGTEHFLPCIPPLNRFSAADIFDIGGKGTQWLCWTSDMDNIAALGISTKVDAVDMTGGCKPNLLTGVANGIGGETTVEYRSSTSYALEDKLCGHPWATRLPFAVNCVKRTTFHDHVAQTSHTTHYRYHNGYYDYRERQFRGFQRVEERTTEEFAVGVNGSQIKRPPTVTRSWFYTGLERLDAELILPGSPLTQEPLTRALSSTIVPQAQTEPAIHEAYVALVGRLRQQEIYGDDGTDKTEQPYVVIQQGYEVVRLQEACPGRNGISRVNPRETVKTMYEREKGNDPRVEHTLVLKVDAYGNVERETVVNYGKLQRESLDGQDWEAQRQTTITYTETRYTNAVENTGSYFHKPVVAKVSQYRVYPGSNLANTGVGGRYRWDQLSTEDGALLSQSITFPMQKDCPDRFQSLPKEGYKVLYAKEITLYRQLNLRGLLPLCQLDPYSVKHQTYKLCFTQEFVQEVLDGTAVDGSTIKEELQGAGYVKLGPAAGGHKNEWWVPSTRHGFHNDQITDDELGVARRQFYIPNVAVDPFQTASYEWLDPYKLFVVASLDTVGNTTKAVHNYSLLQPIMMTDANGNRKKVARDSLGAIVGVATMGKQDEKVGDCLDDLDVEITTEDLESFTRNPSGPEAANLLGYAGTRTIYHRNRYREGQSANFRADLVRDQHYRDGDAQIRIQITYVDGTGNDFQKAAFVGHGQDRGWQFSGCVLRDRQGDPVKQLVPFFSASHEYHSPTASADRPATITFKDPVGRRVGELNADHTWSKRRITPWRDERWDAGDTILVEDPSGDEDVGIHFQLLNTQLYQPTWHCQRTGITGAEADAARKSEVYANTPMIVHCNAQGKDILIEQRGSTCSRDNRKVYDGRGNIFSLIDACNRSVTRTWYDCLNRPLLNHSIDSGKSWQLVGCDGAPVRTKFNTGPWKRVSYDALRRIKFIELESPGGRQPPRRLVWNVYGDETCVLDATKNNLRGKLYQCHDQSGIETHVSFDYKGNCLESSVQHAINYDGILDWAAGEIEMEPEMYTTRFSFNAVGHTTRTVTASGHIVRNTFDVAGRLTKATSQSPLQDEAAEETGERVPSHTDPAESVVATSSVDNIQYSEDGKMSCITYGNGSQTTHIYNAQTRRIDRTTVTRARDGAILQDLAYTYDCLGKVVKKTDGAQQTVYFQNEVVTPTQHFEYDAFGQLVSATGREQVDGSTPQLKPYSSQLGAPNVIPGNGEGLVEYIETYAYDRAGNITKVEHQPTDNTKHTRWRRTYTYEGTSNRLLSTQVGSSHERYEYEGDAGINGCMTSMPGYTLEWDCNNRLRSLTTQRVGKHATPEKTWYVYNARGERVRKVTNRGTSRNGPSQATKRQETRYLAQCDLSATYHGDGSSMSLRTTTKIAADAPLVIVESSTSRHLARYQISESLELGDQADVVSYEEFSPYGATTYHARRTGAPRKYRFASYQRDGESGLYLCGARYYAPWLGRWTSADPLGTVDGPNLYAYVQNDPVALVDHRGTSGKNAQSKTKSNSSQNTEKQVLDETPLRRALNILGHEMLRKAYNVQPMTLGTQGAGDKQVTGISGKSRATATYQNEFGRPETMKSGTYGFEIRVDIESPKKKKQGDSEGASKAEEKPKGFHINVNYGMKGHEQKYCVKNLPGPTHEDEKREVDRQLHNLTRLSGWNKEEFDEKDLQQRVVYRDEVATKVLNHFLSYFEPPPTGEHWVPYNFEAILLQNRNTPSRYAAAPTIIDERLNPLPTGWPGEICIGGPAVALGYLNRDIKTSNRFITLNGLRYYRSGDYSRILSNGNVEYRGRISGDSQIELRGMCLELDGISKVIIQSDEGVPTDAAVIAKGDSNQYLVAFVVFSHDALRPADVGSFIKALINALPLPTYAKPATITSVDRIPRTGRGK</sequence>
<reference evidence="8 9" key="1">
    <citation type="submission" date="2019-08" db="EMBL/GenBank/DDBJ databases">
        <title>The genome sequence of a newly discovered highly antifungal drug resistant Aspergillus species, Aspergillus tanneri NIH 1004.</title>
        <authorList>
            <person name="Mounaud S."/>
            <person name="Singh I."/>
            <person name="Joardar V."/>
            <person name="Pakala S."/>
            <person name="Pakala S."/>
            <person name="Venepally P."/>
            <person name="Chung J.K."/>
            <person name="Losada L."/>
            <person name="Nierman W.C."/>
        </authorList>
    </citation>
    <scope>NUCLEOTIDE SEQUENCE [LARGE SCALE GENOMIC DNA]</scope>
    <source>
        <strain evidence="8 9">NIH1004</strain>
    </source>
</reference>
<dbReference type="InterPro" id="IPR022045">
    <property type="entry name" value="TcdB_toxin_mid/N"/>
</dbReference>
<evidence type="ECO:0008006" key="10">
    <source>
        <dbReference type="Google" id="ProtNLM"/>
    </source>
</evidence>
<dbReference type="PANTHER" id="PTHR32305">
    <property type="match status" value="1"/>
</dbReference>
<dbReference type="Pfam" id="PF12256">
    <property type="entry name" value="TcdB_toxin_midN"/>
    <property type="match status" value="1"/>
</dbReference>
<dbReference type="Pfam" id="PF03534">
    <property type="entry name" value="SpvB"/>
    <property type="match status" value="1"/>
</dbReference>
<comment type="caution">
    <text evidence="8">The sequence shown here is derived from an EMBL/GenBank/DDBJ whole genome shotgun (WGS) entry which is preliminary data.</text>
</comment>
<dbReference type="NCBIfam" id="TIGR03696">
    <property type="entry name" value="Rhs_assc_core"/>
    <property type="match status" value="1"/>
</dbReference>
<keyword evidence="2" id="KW-0964">Secreted</keyword>
<dbReference type="InterPro" id="IPR042099">
    <property type="entry name" value="ANL_N_sf"/>
</dbReference>
<dbReference type="VEuPathDB" id="FungiDB:EYZ11_006547"/>
<dbReference type="Pfam" id="PF13517">
    <property type="entry name" value="FG-GAP_3"/>
    <property type="match status" value="1"/>
</dbReference>
<dbReference type="EMBL" id="QUQM01000006">
    <property type="protein sequence ID" value="KAA8644129.1"/>
    <property type="molecule type" value="Genomic_DNA"/>
</dbReference>
<feature type="compositionally biased region" description="Basic and acidic residues" evidence="5">
    <location>
        <begin position="2276"/>
        <end position="2299"/>
    </location>
</feature>
<dbReference type="InterPro" id="IPR003284">
    <property type="entry name" value="Sal_SpvB"/>
</dbReference>
<dbReference type="VEuPathDB" id="FungiDB:EYZ11_006546"/>
<dbReference type="GeneID" id="54331029"/>
<organism evidence="8 9">
    <name type="scientific">Aspergillus tanneri</name>
    <dbReference type="NCBI Taxonomy" id="1220188"/>
    <lineage>
        <taxon>Eukaryota</taxon>
        <taxon>Fungi</taxon>
        <taxon>Dikarya</taxon>
        <taxon>Ascomycota</taxon>
        <taxon>Pezizomycotina</taxon>
        <taxon>Eurotiomycetes</taxon>
        <taxon>Eurotiomycetidae</taxon>
        <taxon>Eurotiales</taxon>
        <taxon>Aspergillaceae</taxon>
        <taxon>Aspergillus</taxon>
        <taxon>Aspergillus subgen. Circumdati</taxon>
    </lineage>
</organism>
<feature type="region of interest" description="Disordered" evidence="5">
    <location>
        <begin position="1740"/>
        <end position="1766"/>
    </location>
</feature>
<accession>A0A5M9MI36</accession>
<keyword evidence="4" id="KW-0843">Virulence</keyword>
<name>A0A5M9MI36_9EURO</name>
<dbReference type="Gene3D" id="3.40.50.12780">
    <property type="entry name" value="N-terminal domain of ligase-like"/>
    <property type="match status" value="1"/>
</dbReference>
<evidence type="ECO:0000256" key="3">
    <source>
        <dbReference type="ARBA" id="ARBA00022729"/>
    </source>
</evidence>
<evidence type="ECO:0000256" key="4">
    <source>
        <dbReference type="ARBA" id="ARBA00023026"/>
    </source>
</evidence>
<feature type="domain" description="Insecticide toxin TcdB middle/C-terminal" evidence="6">
    <location>
        <begin position="900"/>
        <end position="1024"/>
    </location>
</feature>
<dbReference type="SUPFAM" id="SSF56801">
    <property type="entry name" value="Acetyl-CoA synthetase-like"/>
    <property type="match status" value="1"/>
</dbReference>
<dbReference type="Pfam" id="PF12255">
    <property type="entry name" value="TcdB_toxin_midC"/>
    <property type="match status" value="1"/>
</dbReference>
<dbReference type="Gene3D" id="3.30.300.30">
    <property type="match status" value="1"/>
</dbReference>
<dbReference type="InterPro" id="IPR013517">
    <property type="entry name" value="FG-GAP"/>
</dbReference>
<dbReference type="PANTHER" id="PTHR32305:SF15">
    <property type="entry name" value="PROTEIN RHSA-RELATED"/>
    <property type="match status" value="1"/>
</dbReference>
<dbReference type="InterPro" id="IPR022044">
    <property type="entry name" value="TcdB_toxin_mid/C"/>
</dbReference>
<dbReference type="InterPro" id="IPR022385">
    <property type="entry name" value="Rhs_assc_core"/>
</dbReference>
<dbReference type="Gene3D" id="2.180.10.10">
    <property type="entry name" value="RHS repeat-associated core"/>
    <property type="match status" value="1"/>
</dbReference>
<evidence type="ECO:0000256" key="5">
    <source>
        <dbReference type="SAM" id="MobiDB-lite"/>
    </source>
</evidence>
<dbReference type="RefSeq" id="XP_033423490.1">
    <property type="nucleotide sequence ID" value="XM_033572938.1"/>
</dbReference>
<feature type="region of interest" description="Disordered" evidence="5">
    <location>
        <begin position="2276"/>
        <end position="2301"/>
    </location>
</feature>
<feature type="compositionally biased region" description="Polar residues" evidence="5">
    <location>
        <begin position="2182"/>
        <end position="2200"/>
    </location>
</feature>
<dbReference type="InterPro" id="IPR045851">
    <property type="entry name" value="AMP-bd_C_sf"/>
</dbReference>
<dbReference type="Proteomes" id="UP000324241">
    <property type="component" value="Unassembled WGS sequence"/>
</dbReference>
<keyword evidence="3" id="KW-0732">Signal</keyword>
<dbReference type="SUPFAM" id="SSF69318">
    <property type="entry name" value="Integrin alpha N-terminal domain"/>
    <property type="match status" value="1"/>
</dbReference>
<dbReference type="PRINTS" id="PR01341">
    <property type="entry name" value="SALSPVBPROT"/>
</dbReference>
<evidence type="ECO:0000256" key="1">
    <source>
        <dbReference type="ARBA" id="ARBA00004613"/>
    </source>
</evidence>
<dbReference type="OrthoDB" id="5426877at2759"/>
<evidence type="ECO:0000313" key="8">
    <source>
        <dbReference type="EMBL" id="KAA8644129.1"/>
    </source>
</evidence>
<gene>
    <name evidence="8" type="ORF">ATNIH1004_008327</name>
</gene>
<dbReference type="InterPro" id="IPR028994">
    <property type="entry name" value="Integrin_alpha_N"/>
</dbReference>
<evidence type="ECO:0000259" key="6">
    <source>
        <dbReference type="Pfam" id="PF12255"/>
    </source>
</evidence>
<feature type="region of interest" description="Disordered" evidence="5">
    <location>
        <begin position="2177"/>
        <end position="2203"/>
    </location>
</feature>
<evidence type="ECO:0000313" key="9">
    <source>
        <dbReference type="Proteomes" id="UP000324241"/>
    </source>
</evidence>
<protein>
    <recommendedName>
        <fullName evidence="10">Insecticide toxin TcdB middle/N-terminal domain-containing protein</fullName>
    </recommendedName>
</protein>
<evidence type="ECO:0000259" key="7">
    <source>
        <dbReference type="Pfam" id="PF12256"/>
    </source>
</evidence>
<feature type="domain" description="Insecticide toxin TcdB middle/N-terminal" evidence="7">
    <location>
        <begin position="701"/>
        <end position="833"/>
    </location>
</feature>
<proteinExistence type="predicted"/>
<dbReference type="InterPro" id="IPR050708">
    <property type="entry name" value="T6SS_VgrG/RHS"/>
</dbReference>
<comment type="subcellular location">
    <subcellularLocation>
        <location evidence="1">Secreted</location>
    </subcellularLocation>
</comment>
<dbReference type="GO" id="GO:0005576">
    <property type="term" value="C:extracellular region"/>
    <property type="evidence" value="ECO:0007669"/>
    <property type="project" value="UniProtKB-SubCell"/>
</dbReference>
<feature type="compositionally biased region" description="Basic and acidic residues" evidence="5">
    <location>
        <begin position="1754"/>
        <end position="1764"/>
    </location>
</feature>
<evidence type="ECO:0000256" key="2">
    <source>
        <dbReference type="ARBA" id="ARBA00022525"/>
    </source>
</evidence>
<dbReference type="GO" id="GO:0005737">
    <property type="term" value="C:cytoplasm"/>
    <property type="evidence" value="ECO:0007669"/>
    <property type="project" value="InterPro"/>
</dbReference>